<organism evidence="1">
    <name type="scientific">marine sediment metagenome</name>
    <dbReference type="NCBI Taxonomy" id="412755"/>
    <lineage>
        <taxon>unclassified sequences</taxon>
        <taxon>metagenomes</taxon>
        <taxon>ecological metagenomes</taxon>
    </lineage>
</organism>
<dbReference type="AlphaFoldDB" id="A0A0F9AVZ0"/>
<comment type="caution">
    <text evidence="1">The sequence shown here is derived from an EMBL/GenBank/DDBJ whole genome shotgun (WGS) entry which is preliminary data.</text>
</comment>
<proteinExistence type="predicted"/>
<sequence>MADRTISAKDQKSLDVWADYLSIKYLFKKGMVTPDQIAEKLDLRTVRGRKMGLPDRAYIVVRIWLSRMPSKVEDAMRQYTFNPDSTAIRWNHVVRLFKVYNAEFPVYPNGDGPLFSAEFAEVFSN</sequence>
<evidence type="ECO:0000313" key="1">
    <source>
        <dbReference type="EMBL" id="KKL05747.1"/>
    </source>
</evidence>
<accession>A0A0F9AVZ0</accession>
<protein>
    <submittedName>
        <fullName evidence="1">Uncharacterized protein</fullName>
    </submittedName>
</protein>
<dbReference type="EMBL" id="LAZR01043988">
    <property type="protein sequence ID" value="KKL05747.1"/>
    <property type="molecule type" value="Genomic_DNA"/>
</dbReference>
<name>A0A0F9AVZ0_9ZZZZ</name>
<reference evidence="1" key="1">
    <citation type="journal article" date="2015" name="Nature">
        <title>Complex archaea that bridge the gap between prokaryotes and eukaryotes.</title>
        <authorList>
            <person name="Spang A."/>
            <person name="Saw J.H."/>
            <person name="Jorgensen S.L."/>
            <person name="Zaremba-Niedzwiedzka K."/>
            <person name="Martijn J."/>
            <person name="Lind A.E."/>
            <person name="van Eijk R."/>
            <person name="Schleper C."/>
            <person name="Guy L."/>
            <person name="Ettema T.J."/>
        </authorList>
    </citation>
    <scope>NUCLEOTIDE SEQUENCE</scope>
</reference>
<gene>
    <name evidence="1" type="ORF">LCGC14_2602920</name>
</gene>